<dbReference type="Proteomes" id="UP000266673">
    <property type="component" value="Unassembled WGS sequence"/>
</dbReference>
<evidence type="ECO:0000313" key="1">
    <source>
        <dbReference type="EMBL" id="RIB24020.1"/>
    </source>
</evidence>
<protein>
    <submittedName>
        <fullName evidence="1">Uncharacterized protein</fullName>
    </submittedName>
</protein>
<accession>A0A397VNE6</accession>
<proteinExistence type="predicted"/>
<reference evidence="1 2" key="1">
    <citation type="submission" date="2018-06" db="EMBL/GenBank/DDBJ databases">
        <title>Comparative genomics reveals the genomic features of Rhizophagus irregularis, R. cerebriforme, R. diaphanum and Gigaspora rosea, and their symbiotic lifestyle signature.</title>
        <authorList>
            <person name="Morin E."/>
            <person name="San Clemente H."/>
            <person name="Chen E.C.H."/>
            <person name="De La Providencia I."/>
            <person name="Hainaut M."/>
            <person name="Kuo A."/>
            <person name="Kohler A."/>
            <person name="Murat C."/>
            <person name="Tang N."/>
            <person name="Roy S."/>
            <person name="Loubradou J."/>
            <person name="Henrissat B."/>
            <person name="Grigoriev I.V."/>
            <person name="Corradi N."/>
            <person name="Roux C."/>
            <person name="Martin F.M."/>
        </authorList>
    </citation>
    <scope>NUCLEOTIDE SEQUENCE [LARGE SCALE GENOMIC DNA]</scope>
    <source>
        <strain evidence="1 2">DAOM 194757</strain>
    </source>
</reference>
<dbReference type="AlphaFoldDB" id="A0A397VNE6"/>
<organism evidence="1 2">
    <name type="scientific">Gigaspora rosea</name>
    <dbReference type="NCBI Taxonomy" id="44941"/>
    <lineage>
        <taxon>Eukaryota</taxon>
        <taxon>Fungi</taxon>
        <taxon>Fungi incertae sedis</taxon>
        <taxon>Mucoromycota</taxon>
        <taxon>Glomeromycotina</taxon>
        <taxon>Glomeromycetes</taxon>
        <taxon>Diversisporales</taxon>
        <taxon>Gigasporaceae</taxon>
        <taxon>Gigaspora</taxon>
    </lineage>
</organism>
<comment type="caution">
    <text evidence="1">The sequence shown here is derived from an EMBL/GenBank/DDBJ whole genome shotgun (WGS) entry which is preliminary data.</text>
</comment>
<evidence type="ECO:0000313" key="2">
    <source>
        <dbReference type="Proteomes" id="UP000266673"/>
    </source>
</evidence>
<name>A0A397VNE6_9GLOM</name>
<sequence>MMINKKRSEKLKKYKFNKGATNFTMKIAKDAFPWVIYFLPEVIITGVTKAFAGALARAITEAITRAVTGALKVLCVHNLNMIVRIEHSTIVDKHSALVRININEYSIVGSMESSMIVRMDRAQ</sequence>
<gene>
    <name evidence="1" type="ORF">C2G38_2169706</name>
</gene>
<dbReference type="EMBL" id="QKWP01000234">
    <property type="protein sequence ID" value="RIB24020.1"/>
    <property type="molecule type" value="Genomic_DNA"/>
</dbReference>
<keyword evidence="2" id="KW-1185">Reference proteome</keyword>